<keyword evidence="2" id="KW-1185">Reference proteome</keyword>
<evidence type="ECO:0000313" key="2">
    <source>
        <dbReference type="Proteomes" id="UP000295573"/>
    </source>
</evidence>
<sequence>MTIDSSTDHSPAFDRPDPVLTPLTCNQAARLVRLALRAAARLGLDVTYQGGGALVPVDQSATMPVLGLCNLARAISAYDEQHWPRLVERHFDQVLQRLRTGPPGPPTDPERELIQRLVPRDALPAEWTADKPEFLPGLLSVPAIAKDGVVTMFLDPSDFGLTWPEAERLGLANLRRRTDQVEYLVHDDTTIALITGSSFAASRALVLDTVLRESLHLENPKYGVLVALPTRDHLFIHVIQDLSVIPTLGLMLNLAARCHSHDPGPLTPDVHLVTCHNATLAWHPATTPSPDNAPLRLSPQLTSLTKTLATLEPPATPST</sequence>
<evidence type="ECO:0000313" key="1">
    <source>
        <dbReference type="EMBL" id="TCO43485.1"/>
    </source>
</evidence>
<dbReference type="EMBL" id="SLWR01000012">
    <property type="protein sequence ID" value="TCO43485.1"/>
    <property type="molecule type" value="Genomic_DNA"/>
</dbReference>
<comment type="caution">
    <text evidence="1">The sequence shown here is derived from an EMBL/GenBank/DDBJ whole genome shotgun (WGS) entry which is preliminary data.</text>
</comment>
<accession>A0A4R2IL92</accession>
<gene>
    <name evidence="1" type="ORF">EV646_11261</name>
</gene>
<proteinExistence type="predicted"/>
<organism evidence="1 2">
    <name type="scientific">Kribbella antiqua</name>
    <dbReference type="NCBI Taxonomy" id="2512217"/>
    <lineage>
        <taxon>Bacteria</taxon>
        <taxon>Bacillati</taxon>
        <taxon>Actinomycetota</taxon>
        <taxon>Actinomycetes</taxon>
        <taxon>Propionibacteriales</taxon>
        <taxon>Kribbellaceae</taxon>
        <taxon>Kribbella</taxon>
    </lineage>
</organism>
<name>A0A4R2IL92_9ACTN</name>
<dbReference type="RefSeq" id="WP_132154716.1">
    <property type="nucleotide sequence ID" value="NZ_SLWR01000012.1"/>
</dbReference>
<dbReference type="AlphaFoldDB" id="A0A4R2IL92"/>
<dbReference type="OrthoDB" id="3812886at2"/>
<dbReference type="Proteomes" id="UP000295573">
    <property type="component" value="Unassembled WGS sequence"/>
</dbReference>
<protein>
    <submittedName>
        <fullName evidence="1">Uncharacterized protein</fullName>
    </submittedName>
</protein>
<reference evidence="1 2" key="1">
    <citation type="journal article" date="2015" name="Stand. Genomic Sci.">
        <title>Genomic Encyclopedia of Bacterial and Archaeal Type Strains, Phase III: the genomes of soil and plant-associated and newly described type strains.</title>
        <authorList>
            <person name="Whitman W.B."/>
            <person name="Woyke T."/>
            <person name="Klenk H.P."/>
            <person name="Zhou Y."/>
            <person name="Lilburn T.G."/>
            <person name="Beck B.J."/>
            <person name="De Vos P."/>
            <person name="Vandamme P."/>
            <person name="Eisen J.A."/>
            <person name="Garrity G."/>
            <person name="Hugenholtz P."/>
            <person name="Kyrpides N.C."/>
        </authorList>
    </citation>
    <scope>NUCLEOTIDE SEQUENCE [LARGE SCALE GENOMIC DNA]</scope>
    <source>
        <strain evidence="1 2">VKM Ac-2541</strain>
    </source>
</reference>